<name>A0A841Q0E5_9BACL</name>
<dbReference type="EMBL" id="JACHHJ010000004">
    <property type="protein sequence ID" value="MBB6450912.1"/>
    <property type="molecule type" value="Genomic_DNA"/>
</dbReference>
<gene>
    <name evidence="1" type="ORF">HNR44_002902</name>
</gene>
<organism evidence="1 2">
    <name type="scientific">Geomicrobium halophilum</name>
    <dbReference type="NCBI Taxonomy" id="549000"/>
    <lineage>
        <taxon>Bacteria</taxon>
        <taxon>Bacillati</taxon>
        <taxon>Bacillota</taxon>
        <taxon>Bacilli</taxon>
        <taxon>Bacillales</taxon>
        <taxon>Geomicrobium</taxon>
    </lineage>
</organism>
<comment type="caution">
    <text evidence="1">The sequence shown here is derived from an EMBL/GenBank/DDBJ whole genome shotgun (WGS) entry which is preliminary data.</text>
</comment>
<protein>
    <submittedName>
        <fullName evidence="1">Uncharacterized protein</fullName>
    </submittedName>
</protein>
<sequence>MMWLAQGYDPSYRTINRFRVHPDVKELLRQCFIQFRSQLVQEEQIEEEAILLMEPKSKRTPIKLPLFGVKRLKNTVLNWWKNLTKCMINYWKKRGKPLFHPRCRG</sequence>
<evidence type="ECO:0000313" key="2">
    <source>
        <dbReference type="Proteomes" id="UP000568839"/>
    </source>
</evidence>
<keyword evidence="2" id="KW-1185">Reference proteome</keyword>
<proteinExistence type="predicted"/>
<evidence type="ECO:0000313" key="1">
    <source>
        <dbReference type="EMBL" id="MBB6450912.1"/>
    </source>
</evidence>
<dbReference type="AlphaFoldDB" id="A0A841Q0E5"/>
<reference evidence="1 2" key="1">
    <citation type="submission" date="2020-08" db="EMBL/GenBank/DDBJ databases">
        <title>Genomic Encyclopedia of Type Strains, Phase IV (KMG-IV): sequencing the most valuable type-strain genomes for metagenomic binning, comparative biology and taxonomic classification.</title>
        <authorList>
            <person name="Goeker M."/>
        </authorList>
    </citation>
    <scope>NUCLEOTIDE SEQUENCE [LARGE SCALE GENOMIC DNA]</scope>
    <source>
        <strain evidence="1 2">DSM 21769</strain>
    </source>
</reference>
<accession>A0A841Q0E5</accession>
<dbReference type="Proteomes" id="UP000568839">
    <property type="component" value="Unassembled WGS sequence"/>
</dbReference>